<comment type="caution">
    <text evidence="2">The sequence shown here is derived from an EMBL/GenBank/DDBJ whole genome shotgun (WGS) entry which is preliminary data.</text>
</comment>
<name>A0ABU7K0V3_9ACTN</name>
<keyword evidence="1" id="KW-0472">Membrane</keyword>
<dbReference type="Proteomes" id="UP001356095">
    <property type="component" value="Unassembled WGS sequence"/>
</dbReference>
<evidence type="ECO:0000313" key="3">
    <source>
        <dbReference type="Proteomes" id="UP001356095"/>
    </source>
</evidence>
<organism evidence="2 3">
    <name type="scientific">Nocardiopsis codii</name>
    <dbReference type="NCBI Taxonomy" id="3065942"/>
    <lineage>
        <taxon>Bacteria</taxon>
        <taxon>Bacillati</taxon>
        <taxon>Actinomycetota</taxon>
        <taxon>Actinomycetes</taxon>
        <taxon>Streptosporangiales</taxon>
        <taxon>Nocardiopsidaceae</taxon>
        <taxon>Nocardiopsis</taxon>
    </lineage>
</organism>
<proteinExistence type="predicted"/>
<keyword evidence="1" id="KW-0812">Transmembrane</keyword>
<keyword evidence="3" id="KW-1185">Reference proteome</keyword>
<evidence type="ECO:0000256" key="1">
    <source>
        <dbReference type="SAM" id="Phobius"/>
    </source>
</evidence>
<keyword evidence="1" id="KW-1133">Transmembrane helix</keyword>
<reference evidence="2 3" key="1">
    <citation type="submission" date="2023-08" db="EMBL/GenBank/DDBJ databases">
        <authorList>
            <person name="Girao M."/>
            <person name="Carvalho M.F."/>
        </authorList>
    </citation>
    <scope>NUCLEOTIDE SEQUENCE [LARGE SCALE GENOMIC DNA]</scope>
    <source>
        <strain evidence="2 3">CT-R113</strain>
    </source>
</reference>
<sequence>MLLVVGRFALLAGAFLTLTSALTAVLNPPGSAEFVISAVTVVIGLVVLSLGLIAVLLERKSQE</sequence>
<dbReference type="RefSeq" id="WP_330089696.1">
    <property type="nucleotide sequence ID" value="NZ_JAUZMY010000001.1"/>
</dbReference>
<gene>
    <name evidence="2" type="ORF">Q8791_01400</name>
</gene>
<protein>
    <submittedName>
        <fullName evidence="2">Uncharacterized protein</fullName>
    </submittedName>
</protein>
<feature type="transmembrane region" description="Helical" evidence="1">
    <location>
        <begin position="34"/>
        <end position="57"/>
    </location>
</feature>
<evidence type="ECO:0000313" key="2">
    <source>
        <dbReference type="EMBL" id="MEE2035878.1"/>
    </source>
</evidence>
<accession>A0ABU7K0V3</accession>
<dbReference type="EMBL" id="JAUZMY010000001">
    <property type="protein sequence ID" value="MEE2035878.1"/>
    <property type="molecule type" value="Genomic_DNA"/>
</dbReference>